<comment type="caution">
    <text evidence="1">The sequence shown here is derived from an EMBL/GenBank/DDBJ whole genome shotgun (WGS) entry which is preliminary data.</text>
</comment>
<evidence type="ECO:0000313" key="1">
    <source>
        <dbReference type="EMBL" id="MDV2861530.1"/>
    </source>
</evidence>
<dbReference type="AlphaFoldDB" id="A0AB35RI30"/>
<organism evidence="1 2">
    <name type="scientific">Phytobacter ursingii</name>
    <dbReference type="NCBI Taxonomy" id="1972431"/>
    <lineage>
        <taxon>Bacteria</taxon>
        <taxon>Pseudomonadati</taxon>
        <taxon>Pseudomonadota</taxon>
        <taxon>Gammaproteobacteria</taxon>
        <taxon>Enterobacterales</taxon>
        <taxon>Enterobacteriaceae</taxon>
        <taxon>Phytobacter</taxon>
    </lineage>
</organism>
<sequence>MQLWWSFRSPYVLCFSVATEPVNVPGWLTATTLATRAPGQENRRWRGP</sequence>
<accession>A0AB35RI30</accession>
<evidence type="ECO:0000313" key="2">
    <source>
        <dbReference type="Proteomes" id="UP001286589"/>
    </source>
</evidence>
<protein>
    <submittedName>
        <fullName evidence="1">Uncharacterized protein</fullName>
    </submittedName>
</protein>
<dbReference type="EMBL" id="JAWJAC010000002">
    <property type="protein sequence ID" value="MDV2861530.1"/>
    <property type="molecule type" value="Genomic_DNA"/>
</dbReference>
<gene>
    <name evidence="1" type="ORF">R0H02_03475</name>
</gene>
<keyword evidence="2" id="KW-1185">Reference proteome</keyword>
<proteinExistence type="predicted"/>
<reference evidence="1 2" key="1">
    <citation type="submission" date="2023-10" db="EMBL/GenBank/DDBJ databases">
        <title>Phytobacter spp. The emergence of a new genus of hospital-origin enterobacteria encoding carbapenemases in Argentina.</title>
        <authorList>
            <person name="Vay C."/>
            <person name="Almuzara M."/>
            <person name="Traglia G.M."/>
            <person name="Campos J."/>
        </authorList>
    </citation>
    <scope>NUCLEOTIDE SEQUENCE [LARGE SCALE GENOMIC DNA]</scope>
    <source>
        <strain evidence="1 2">CVMA36</strain>
    </source>
</reference>
<name>A0AB35RI30_9ENTR</name>
<dbReference type="Proteomes" id="UP001286589">
    <property type="component" value="Unassembled WGS sequence"/>
</dbReference>